<dbReference type="Proteomes" id="UP000000560">
    <property type="component" value="Chromosome VII"/>
</dbReference>
<dbReference type="Gene3D" id="3.40.50.1820">
    <property type="entry name" value="alpha/beta hydrolase"/>
    <property type="match status" value="1"/>
</dbReference>
<dbReference type="PANTHER" id="PTHR48070:SF7">
    <property type="entry name" value="SERINE HYDROLASE FSH DOMAIN-CONTAINING PROTEIN-RELATED"/>
    <property type="match status" value="1"/>
</dbReference>
<evidence type="ECO:0000259" key="2">
    <source>
        <dbReference type="Pfam" id="PF03959"/>
    </source>
</evidence>
<dbReference type="PANTHER" id="PTHR48070">
    <property type="entry name" value="ESTERASE OVCA2"/>
    <property type="match status" value="1"/>
</dbReference>
<gene>
    <name evidence="3" type="ORF">ANIA_11156</name>
</gene>
<dbReference type="eggNOG" id="ENOG502SIR4">
    <property type="taxonomic scope" value="Eukaryota"/>
</dbReference>
<dbReference type="EMBL" id="BN001307">
    <property type="protein sequence ID" value="CBF84554.1"/>
    <property type="molecule type" value="Genomic_DNA"/>
</dbReference>
<proteinExistence type="predicted"/>
<evidence type="ECO:0000313" key="4">
    <source>
        <dbReference type="Proteomes" id="UP000000560"/>
    </source>
</evidence>
<dbReference type="AlphaFoldDB" id="C8VL88"/>
<dbReference type="GO" id="GO:0005737">
    <property type="term" value="C:cytoplasm"/>
    <property type="evidence" value="ECO:0000318"/>
    <property type="project" value="GO_Central"/>
</dbReference>
<dbReference type="InterPro" id="IPR005645">
    <property type="entry name" value="FSH-like_dom"/>
</dbReference>
<dbReference type="SUPFAM" id="SSF53474">
    <property type="entry name" value="alpha/beta-Hydrolases"/>
    <property type="match status" value="1"/>
</dbReference>
<reference evidence="4" key="1">
    <citation type="journal article" date="2005" name="Nature">
        <title>Sequencing of Aspergillus nidulans and comparative analysis with A. fumigatus and A. oryzae.</title>
        <authorList>
            <person name="Galagan J.E."/>
            <person name="Calvo S.E."/>
            <person name="Cuomo C."/>
            <person name="Ma L.J."/>
            <person name="Wortman J.R."/>
            <person name="Batzoglou S."/>
            <person name="Lee S.I."/>
            <person name="Basturkmen M."/>
            <person name="Spevak C.C."/>
            <person name="Clutterbuck J."/>
            <person name="Kapitonov V."/>
            <person name="Jurka J."/>
            <person name="Scazzocchio C."/>
            <person name="Farman M."/>
            <person name="Butler J."/>
            <person name="Purcell S."/>
            <person name="Harris S."/>
            <person name="Braus G.H."/>
            <person name="Draht O."/>
            <person name="Busch S."/>
            <person name="D'Enfert C."/>
            <person name="Bouchier C."/>
            <person name="Goldman G.H."/>
            <person name="Bell-Pedersen D."/>
            <person name="Griffiths-Jones S."/>
            <person name="Doonan J.H."/>
            <person name="Yu J."/>
            <person name="Vienken K."/>
            <person name="Pain A."/>
            <person name="Freitag M."/>
            <person name="Selker E.U."/>
            <person name="Archer D.B."/>
            <person name="Penalva M.A."/>
            <person name="Oakley B.R."/>
            <person name="Momany M."/>
            <person name="Tanaka T."/>
            <person name="Kumagai T."/>
            <person name="Asai K."/>
            <person name="Machida M."/>
            <person name="Nierman W.C."/>
            <person name="Denning D.W."/>
            <person name="Caddick M."/>
            <person name="Hynes M."/>
            <person name="Paoletti M."/>
            <person name="Fischer R."/>
            <person name="Miller B."/>
            <person name="Dyer P."/>
            <person name="Sachs M.S."/>
            <person name="Osmani S.A."/>
            <person name="Birren B.W."/>
        </authorList>
    </citation>
    <scope>NUCLEOTIDE SEQUENCE [LARGE SCALE GENOMIC DNA]</scope>
    <source>
        <strain evidence="4">FGSC A4 / ATCC 38163 / CBS 112.46 / NRRL 194 / M139</strain>
    </source>
</reference>
<dbReference type="RefSeq" id="XP_682234.2">
    <property type="nucleotide sequence ID" value="XM_677142.2"/>
</dbReference>
<reference evidence="4" key="2">
    <citation type="journal article" date="2009" name="Fungal Genet. Biol.">
        <title>The 2008 update of the Aspergillus nidulans genome annotation: a community effort.</title>
        <authorList>
            <person name="Wortman J.R."/>
            <person name="Gilsenan J.M."/>
            <person name="Joardar V."/>
            <person name="Deegan J."/>
            <person name="Clutterbuck J."/>
            <person name="Andersen M.R."/>
            <person name="Archer D."/>
            <person name="Bencina M."/>
            <person name="Braus G."/>
            <person name="Coutinho P."/>
            <person name="von Dohren H."/>
            <person name="Doonan J."/>
            <person name="Driessen A.J."/>
            <person name="Durek P."/>
            <person name="Espeso E."/>
            <person name="Fekete E."/>
            <person name="Flipphi M."/>
            <person name="Estrada C.G."/>
            <person name="Geysens S."/>
            <person name="Goldman G."/>
            <person name="de Groot P.W."/>
            <person name="Hansen K."/>
            <person name="Harris S.D."/>
            <person name="Heinekamp T."/>
            <person name="Helmstaedt K."/>
            <person name="Henrissat B."/>
            <person name="Hofmann G."/>
            <person name="Homan T."/>
            <person name="Horio T."/>
            <person name="Horiuchi H."/>
            <person name="James S."/>
            <person name="Jones M."/>
            <person name="Karaffa L."/>
            <person name="Karanyi Z."/>
            <person name="Kato M."/>
            <person name="Keller N."/>
            <person name="Kelly D.E."/>
            <person name="Kiel J.A."/>
            <person name="Kim J.M."/>
            <person name="van der Klei I.J."/>
            <person name="Klis F.M."/>
            <person name="Kovalchuk A."/>
            <person name="Krasevec N."/>
            <person name="Kubicek C.P."/>
            <person name="Liu B."/>
            <person name="Maccabe A."/>
            <person name="Meyer V."/>
            <person name="Mirabito P."/>
            <person name="Miskei M."/>
            <person name="Mos M."/>
            <person name="Mullins J."/>
            <person name="Nelson D.R."/>
            <person name="Nielsen J."/>
            <person name="Oakley B.R."/>
            <person name="Osmani S.A."/>
            <person name="Pakula T."/>
            <person name="Paszewski A."/>
            <person name="Paulsen I."/>
            <person name="Pilsyk S."/>
            <person name="Pocsi I."/>
            <person name="Punt P.J."/>
            <person name="Ram A.F."/>
            <person name="Ren Q."/>
            <person name="Robellet X."/>
            <person name="Robson G."/>
            <person name="Seiboth B."/>
            <person name="van Solingen P."/>
            <person name="Specht T."/>
            <person name="Sun J."/>
            <person name="Taheri-Talesh N."/>
            <person name="Takeshita N."/>
            <person name="Ussery D."/>
            <person name="vanKuyk P.A."/>
            <person name="Visser H."/>
            <person name="van de Vondervoort P.J."/>
            <person name="de Vries R.P."/>
            <person name="Walton J."/>
            <person name="Xiang X."/>
            <person name="Xiong Y."/>
            <person name="Zeng A.P."/>
            <person name="Brandt B.W."/>
            <person name="Cornell M.J."/>
            <person name="van den Hondel C.A."/>
            <person name="Visser J."/>
            <person name="Oliver S.G."/>
            <person name="Turner G."/>
        </authorList>
    </citation>
    <scope>GENOME REANNOTATION</scope>
    <source>
        <strain evidence="4">FGSC A4 / ATCC 38163 / CBS 112.46 / NRRL 194 / M139</strain>
    </source>
</reference>
<dbReference type="InterPro" id="IPR050593">
    <property type="entry name" value="LovG"/>
</dbReference>
<evidence type="ECO:0000313" key="3">
    <source>
        <dbReference type="EMBL" id="CBF84554.1"/>
    </source>
</evidence>
<protein>
    <recommendedName>
        <fullName evidence="2">Serine hydrolase domain-containing protein</fullName>
    </recommendedName>
</protein>
<dbReference type="OMA" id="LHGHGTS"/>
<dbReference type="GO" id="GO:0005634">
    <property type="term" value="C:nucleus"/>
    <property type="evidence" value="ECO:0000318"/>
    <property type="project" value="GO_Central"/>
</dbReference>
<accession>C8VL88</accession>
<dbReference type="Pfam" id="PF03959">
    <property type="entry name" value="FSH1"/>
    <property type="match status" value="1"/>
</dbReference>
<name>C8VL88_EMENI</name>
<evidence type="ECO:0000256" key="1">
    <source>
        <dbReference type="ARBA" id="ARBA00022801"/>
    </source>
</evidence>
<dbReference type="GO" id="GO:0019748">
    <property type="term" value="P:secondary metabolic process"/>
    <property type="evidence" value="ECO:0000318"/>
    <property type="project" value="GO_Central"/>
</dbReference>
<dbReference type="OrthoDB" id="2094269at2759"/>
<dbReference type="InParanoid" id="C8VL88"/>
<dbReference type="GO" id="GO:0016787">
    <property type="term" value="F:hydrolase activity"/>
    <property type="evidence" value="ECO:0000318"/>
    <property type="project" value="GO_Central"/>
</dbReference>
<organism evidence="3 4">
    <name type="scientific">Emericella nidulans (strain FGSC A4 / ATCC 38163 / CBS 112.46 / NRRL 194 / M139)</name>
    <name type="common">Aspergillus nidulans</name>
    <dbReference type="NCBI Taxonomy" id="227321"/>
    <lineage>
        <taxon>Eukaryota</taxon>
        <taxon>Fungi</taxon>
        <taxon>Dikarya</taxon>
        <taxon>Ascomycota</taxon>
        <taxon>Pezizomycotina</taxon>
        <taxon>Eurotiomycetes</taxon>
        <taxon>Eurotiomycetidae</taxon>
        <taxon>Eurotiales</taxon>
        <taxon>Aspergillaceae</taxon>
        <taxon>Aspergillus</taxon>
        <taxon>Aspergillus subgen. Nidulantes</taxon>
    </lineage>
</organism>
<sequence length="353" mass="39109">MNILPRHAIATREQIFSASSPIPSGLLPQLKLPEGRNNAKNSLPTRARHECPHIQVSDWYLPFASSIYCNPFSRAQFIIILLYSTNPPHRTASFRRTLPHSYVFDFISGPFPSSPAPGIKAIYPDSPTYTWFREPTPAGLRAAHRYVAEYIQKHGPYDAVMGFSQGCSLIASMALYHSYDRLSEQGQNGIRGDLPFKAAIFICGGIPLYALQDMGIPVSEEAETISKITGQLLNTTATKLSTFASNTSLIKRGVGLWDNNVTSNTLVHDPSVRPPRNDLFGLDFTSFPSWAKIDIPTVHVYGGKDPRWPAGIQLAEFCADRVEFDHEGGHDIPRGSVVSERIGGMIQDLLRRV</sequence>
<keyword evidence="4" id="KW-1185">Reference proteome</keyword>
<feature type="domain" description="Serine hydrolase" evidence="2">
    <location>
        <begin position="89"/>
        <end position="337"/>
    </location>
</feature>
<dbReference type="KEGG" id="ani:ANIA_11156"/>
<dbReference type="HOGENOM" id="CLU_051938_4_1_1"/>
<dbReference type="GeneID" id="2868253"/>
<dbReference type="InterPro" id="IPR029058">
    <property type="entry name" value="AB_hydrolase_fold"/>
</dbReference>
<keyword evidence="1" id="KW-0378">Hydrolase</keyword>